<feature type="compositionally biased region" description="Polar residues" evidence="1">
    <location>
        <begin position="313"/>
        <end position="327"/>
    </location>
</feature>
<dbReference type="InterPro" id="IPR008271">
    <property type="entry name" value="Ser/Thr_kinase_AS"/>
</dbReference>
<dbReference type="InterPro" id="IPR000719">
    <property type="entry name" value="Prot_kinase_dom"/>
</dbReference>
<accession>A0AAJ0F9C0</accession>
<dbReference type="InterPro" id="IPR052751">
    <property type="entry name" value="Plant_MAPKKK"/>
</dbReference>
<gene>
    <name evidence="3" type="ORF">QBC47DRAFT_292324</name>
</gene>
<dbReference type="InterPro" id="IPR011009">
    <property type="entry name" value="Kinase-like_dom_sf"/>
</dbReference>
<dbReference type="GO" id="GO:0005524">
    <property type="term" value="F:ATP binding"/>
    <property type="evidence" value="ECO:0007669"/>
    <property type="project" value="InterPro"/>
</dbReference>
<dbReference type="PROSITE" id="PS50011">
    <property type="entry name" value="PROTEIN_KINASE_DOM"/>
    <property type="match status" value="1"/>
</dbReference>
<evidence type="ECO:0000313" key="4">
    <source>
        <dbReference type="Proteomes" id="UP001239445"/>
    </source>
</evidence>
<dbReference type="Gene3D" id="1.10.510.10">
    <property type="entry name" value="Transferase(Phosphotransferase) domain 1"/>
    <property type="match status" value="1"/>
</dbReference>
<dbReference type="PANTHER" id="PTHR48011">
    <property type="entry name" value="CCR4-NOT TRANSCRIPTIONAL COMPLEX SUBUNIT CAF120-RELATED"/>
    <property type="match status" value="1"/>
</dbReference>
<sequence length="333" mass="37479">MPRRAQPLPDLVRDSEIEATVFENYTIQVIHKVGRSARQRVVRIEERWVRDGCLGAGAYGIVYKERCEGASPSRVRAVKEIKKCAVGGEEIDHTRELEAIAKFSHPRYAHCFVRSHGWYGYGDAVYITMEYLEHGDLQRYLTRPLPEAEAREITSQVLEGLKHMHDNRFVHRDLKPGNIMVVEQGPNWWVKIADFGISKRRHELTTSLQTPQMGTFAFAAPEAVGVSDDEQGSTHATALDIWSLGAVAFRMMTNTAAFPNLKELSGYCSGRRSFPTERLQAHAISVHGQDFVAGLMVLKPEERPSVDQARQHPWTQPGSTPETNSSPWAMDAV</sequence>
<keyword evidence="3" id="KW-0418">Kinase</keyword>
<reference evidence="3" key="1">
    <citation type="submission" date="2023-06" db="EMBL/GenBank/DDBJ databases">
        <title>Genome-scale phylogeny and comparative genomics of the fungal order Sordariales.</title>
        <authorList>
            <consortium name="Lawrence Berkeley National Laboratory"/>
            <person name="Hensen N."/>
            <person name="Bonometti L."/>
            <person name="Westerberg I."/>
            <person name="Brannstrom I.O."/>
            <person name="Guillou S."/>
            <person name="Cros-Aarteil S."/>
            <person name="Calhoun S."/>
            <person name="Haridas S."/>
            <person name="Kuo A."/>
            <person name="Mondo S."/>
            <person name="Pangilinan J."/>
            <person name="Riley R."/>
            <person name="Labutti K."/>
            <person name="Andreopoulos B."/>
            <person name="Lipzen A."/>
            <person name="Chen C."/>
            <person name="Yanf M."/>
            <person name="Daum C."/>
            <person name="Ng V."/>
            <person name="Clum A."/>
            <person name="Steindorff A."/>
            <person name="Ohm R."/>
            <person name="Martin F."/>
            <person name="Silar P."/>
            <person name="Natvig D."/>
            <person name="Lalanne C."/>
            <person name="Gautier V."/>
            <person name="Ament-Velasquez S.L."/>
            <person name="Kruys A."/>
            <person name="Hutchinson M.I."/>
            <person name="Powell A.J."/>
            <person name="Barry K."/>
            <person name="Miller A.N."/>
            <person name="Grigoriev I.V."/>
            <person name="Debuchy R."/>
            <person name="Gladieux P."/>
            <person name="Thoren M.H."/>
            <person name="Johannesson H."/>
        </authorList>
    </citation>
    <scope>NUCLEOTIDE SEQUENCE</scope>
    <source>
        <strain evidence="3">PSN4</strain>
    </source>
</reference>
<dbReference type="Pfam" id="PF00069">
    <property type="entry name" value="Pkinase"/>
    <property type="match status" value="1"/>
</dbReference>
<feature type="domain" description="Protein kinase" evidence="2">
    <location>
        <begin position="48"/>
        <end position="315"/>
    </location>
</feature>
<dbReference type="EMBL" id="MU839828">
    <property type="protein sequence ID" value="KAK1758922.1"/>
    <property type="molecule type" value="Genomic_DNA"/>
</dbReference>
<keyword evidence="4" id="KW-1185">Reference proteome</keyword>
<dbReference type="AlphaFoldDB" id="A0AAJ0F9C0"/>
<dbReference type="SUPFAM" id="SSF56112">
    <property type="entry name" value="Protein kinase-like (PK-like)"/>
    <property type="match status" value="1"/>
</dbReference>
<organism evidence="3 4">
    <name type="scientific">Echria macrotheca</name>
    <dbReference type="NCBI Taxonomy" id="438768"/>
    <lineage>
        <taxon>Eukaryota</taxon>
        <taxon>Fungi</taxon>
        <taxon>Dikarya</taxon>
        <taxon>Ascomycota</taxon>
        <taxon>Pezizomycotina</taxon>
        <taxon>Sordariomycetes</taxon>
        <taxon>Sordariomycetidae</taxon>
        <taxon>Sordariales</taxon>
        <taxon>Schizotheciaceae</taxon>
        <taxon>Echria</taxon>
    </lineage>
</organism>
<protein>
    <submittedName>
        <fullName evidence="3">Kinase-like domain-containing protein</fullName>
    </submittedName>
</protein>
<keyword evidence="3" id="KW-0808">Transferase</keyword>
<dbReference type="PROSITE" id="PS00108">
    <property type="entry name" value="PROTEIN_KINASE_ST"/>
    <property type="match status" value="1"/>
</dbReference>
<dbReference type="Proteomes" id="UP001239445">
    <property type="component" value="Unassembled WGS sequence"/>
</dbReference>
<evidence type="ECO:0000259" key="2">
    <source>
        <dbReference type="PROSITE" id="PS50011"/>
    </source>
</evidence>
<feature type="region of interest" description="Disordered" evidence="1">
    <location>
        <begin position="303"/>
        <end position="333"/>
    </location>
</feature>
<dbReference type="PANTHER" id="PTHR48011:SF4">
    <property type="entry name" value="MITOGEN-ACTIVATED PROTEIN KINASE KINASE KINASE 19"/>
    <property type="match status" value="1"/>
</dbReference>
<evidence type="ECO:0000256" key="1">
    <source>
        <dbReference type="SAM" id="MobiDB-lite"/>
    </source>
</evidence>
<evidence type="ECO:0000313" key="3">
    <source>
        <dbReference type="EMBL" id="KAK1758922.1"/>
    </source>
</evidence>
<proteinExistence type="predicted"/>
<name>A0AAJ0F9C0_9PEZI</name>
<comment type="caution">
    <text evidence="3">The sequence shown here is derived from an EMBL/GenBank/DDBJ whole genome shotgun (WGS) entry which is preliminary data.</text>
</comment>
<dbReference type="GO" id="GO:0007165">
    <property type="term" value="P:signal transduction"/>
    <property type="evidence" value="ECO:0007669"/>
    <property type="project" value="TreeGrafter"/>
</dbReference>
<dbReference type="SMART" id="SM00220">
    <property type="entry name" value="S_TKc"/>
    <property type="match status" value="1"/>
</dbReference>
<dbReference type="GO" id="GO:0004672">
    <property type="term" value="F:protein kinase activity"/>
    <property type="evidence" value="ECO:0007669"/>
    <property type="project" value="InterPro"/>
</dbReference>